<dbReference type="AlphaFoldDB" id="A0A7C9K4V8"/>
<gene>
    <name evidence="2" type="ORF">GPL32_02395</name>
</gene>
<protein>
    <submittedName>
        <fullName evidence="2">Uncharacterized protein</fullName>
    </submittedName>
</protein>
<dbReference type="RefSeq" id="WP_162217304.1">
    <property type="nucleotide sequence ID" value="NZ_JAAEHK010000002.1"/>
</dbReference>
<reference evidence="2 3" key="1">
    <citation type="submission" date="2020-01" db="EMBL/GenBank/DDBJ databases">
        <title>Whole genome sequencing of Halomonas alkaliphila strain LS44.</title>
        <authorList>
            <person name="Kumar S."/>
            <person name="Paul D."/>
            <person name="Shouche Y."/>
            <person name="Suryavanshi M.V."/>
        </authorList>
    </citation>
    <scope>NUCLEOTIDE SEQUENCE [LARGE SCALE GENOMIC DNA]</scope>
    <source>
        <strain evidence="2 3">LS44</strain>
    </source>
</reference>
<name>A0A7C9K4V8_9GAMM</name>
<accession>A0A7C9K4V8</accession>
<organism evidence="2 3">
    <name type="scientific">Vreelandella alkaliphila</name>
    <dbReference type="NCBI Taxonomy" id="272774"/>
    <lineage>
        <taxon>Bacteria</taxon>
        <taxon>Pseudomonadati</taxon>
        <taxon>Pseudomonadota</taxon>
        <taxon>Gammaproteobacteria</taxon>
        <taxon>Oceanospirillales</taxon>
        <taxon>Halomonadaceae</taxon>
        <taxon>Vreelandella</taxon>
    </lineage>
</organism>
<evidence type="ECO:0000313" key="3">
    <source>
        <dbReference type="Proteomes" id="UP000480312"/>
    </source>
</evidence>
<comment type="caution">
    <text evidence="2">The sequence shown here is derived from an EMBL/GenBank/DDBJ whole genome shotgun (WGS) entry which is preliminary data.</text>
</comment>
<feature type="transmembrane region" description="Helical" evidence="1">
    <location>
        <begin position="137"/>
        <end position="163"/>
    </location>
</feature>
<keyword evidence="1" id="KW-0472">Membrane</keyword>
<evidence type="ECO:0000313" key="2">
    <source>
        <dbReference type="EMBL" id="NDL69359.1"/>
    </source>
</evidence>
<evidence type="ECO:0000256" key="1">
    <source>
        <dbReference type="SAM" id="Phobius"/>
    </source>
</evidence>
<dbReference type="EMBL" id="JAAEHK010000002">
    <property type="protein sequence ID" value="NDL69359.1"/>
    <property type="molecule type" value="Genomic_DNA"/>
</dbReference>
<proteinExistence type="predicted"/>
<sequence>MSTITRGQRSIEMKIIRGEVLSIDEKSELHVRGGGGGSYVPVESSTPVIRPIHISSSTTHTREVWVKREDGVEMPIMLNDQEIKLREGNQLSIVVAADQRKMAMAYVHNHNTQRGYSLATAREIADRFSLSHNPSGWYIIGALALGAVAVFISFLIMALFLPFMLSSDAVAILVLVAAFIIGVIPLFKKYGAVYDTHEKCISEVSQALKAVTGEAAEPVSAPVTA</sequence>
<feature type="transmembrane region" description="Helical" evidence="1">
    <location>
        <begin position="169"/>
        <end position="187"/>
    </location>
</feature>
<keyword evidence="1" id="KW-0812">Transmembrane</keyword>
<keyword evidence="1" id="KW-1133">Transmembrane helix</keyword>
<dbReference type="Proteomes" id="UP000480312">
    <property type="component" value="Unassembled WGS sequence"/>
</dbReference>